<feature type="region of interest" description="Disordered" evidence="4">
    <location>
        <begin position="1"/>
        <end position="70"/>
    </location>
</feature>
<evidence type="ECO:0000313" key="6">
    <source>
        <dbReference type="EMBL" id="CAG8661758.1"/>
    </source>
</evidence>
<dbReference type="Proteomes" id="UP000789739">
    <property type="component" value="Unassembled WGS sequence"/>
</dbReference>
<dbReference type="InterPro" id="IPR036910">
    <property type="entry name" value="HMG_box_dom_sf"/>
</dbReference>
<dbReference type="AlphaFoldDB" id="A0A9N9H689"/>
<dbReference type="EMBL" id="CAJVPI010003748">
    <property type="protein sequence ID" value="CAG8661758.1"/>
    <property type="molecule type" value="Genomic_DNA"/>
</dbReference>
<feature type="region of interest" description="Disordered" evidence="4">
    <location>
        <begin position="112"/>
        <end position="161"/>
    </location>
</feature>
<dbReference type="SMART" id="SM00398">
    <property type="entry name" value="HMG"/>
    <property type="match status" value="1"/>
</dbReference>
<dbReference type="PANTHER" id="PTHR10270:SF161">
    <property type="entry name" value="SEX-DETERMINING REGION Y PROTEIN"/>
    <property type="match status" value="1"/>
</dbReference>
<dbReference type="PANTHER" id="PTHR10270">
    <property type="entry name" value="SOX TRANSCRIPTION FACTOR"/>
    <property type="match status" value="1"/>
</dbReference>
<accession>A0A9N9H689</accession>
<evidence type="ECO:0000256" key="3">
    <source>
        <dbReference type="PROSITE-ProRule" id="PRU00267"/>
    </source>
</evidence>
<evidence type="ECO:0000256" key="2">
    <source>
        <dbReference type="ARBA" id="ARBA00023163"/>
    </source>
</evidence>
<feature type="domain" description="HMG box" evidence="5">
    <location>
        <begin position="158"/>
        <end position="226"/>
    </location>
</feature>
<keyword evidence="3" id="KW-0539">Nucleus</keyword>
<feature type="region of interest" description="Disordered" evidence="4">
    <location>
        <begin position="265"/>
        <end position="299"/>
    </location>
</feature>
<reference evidence="6" key="1">
    <citation type="submission" date="2021-06" db="EMBL/GenBank/DDBJ databases">
        <authorList>
            <person name="Kallberg Y."/>
            <person name="Tangrot J."/>
            <person name="Rosling A."/>
        </authorList>
    </citation>
    <scope>NUCLEOTIDE SEQUENCE</scope>
    <source>
        <strain evidence="6">BR232B</strain>
    </source>
</reference>
<dbReference type="GO" id="GO:0000978">
    <property type="term" value="F:RNA polymerase II cis-regulatory region sequence-specific DNA binding"/>
    <property type="evidence" value="ECO:0007669"/>
    <property type="project" value="TreeGrafter"/>
</dbReference>
<feature type="compositionally biased region" description="Low complexity" evidence="4">
    <location>
        <begin position="119"/>
        <end position="139"/>
    </location>
</feature>
<evidence type="ECO:0000313" key="7">
    <source>
        <dbReference type="Proteomes" id="UP000789739"/>
    </source>
</evidence>
<comment type="caution">
    <text evidence="6">The sequence shown here is derived from an EMBL/GenBank/DDBJ whole genome shotgun (WGS) entry which is preliminary data.</text>
</comment>
<keyword evidence="2" id="KW-0804">Transcription</keyword>
<feature type="compositionally biased region" description="Polar residues" evidence="4">
    <location>
        <begin position="1"/>
        <end position="19"/>
    </location>
</feature>
<dbReference type="GO" id="GO:0030154">
    <property type="term" value="P:cell differentiation"/>
    <property type="evidence" value="ECO:0007669"/>
    <property type="project" value="TreeGrafter"/>
</dbReference>
<keyword evidence="1 3" id="KW-0238">DNA-binding</keyword>
<evidence type="ECO:0000256" key="1">
    <source>
        <dbReference type="ARBA" id="ARBA00023125"/>
    </source>
</evidence>
<proteinExistence type="predicted"/>
<sequence>MATSVEDQKTSFTFPSSLHSSPITSPRSPSSPSPLPALYPLQKTEEQKFQQQSASSKLRQIAPAPPSPVNVAGQSEYSVYHIPKGFEVIIVPKTGTPDGNTNSVAAQSIPKIPISPVYPSSNDSSDHSSSPSTPSTSPSVASNIQASSWRKRQKSGHIPRPKNCFMAYREHMQHQILKERPGLNNKIVSIIAAQRWNRESPATKSEWKEIARQLKEEHQKLYPNYKFAPKKKIGKNGGKGVVKGAMGKKTSGSWKDVESFHSFVSDTSSFTSPPTSFTSPPSPTSYSSPPSHVSSYDHSSSPLRFEAYSDGTHQMPFEFHRLYTQITMPSLQLSEFPFESNDLVTPIDVEVGNNGGAFFDNSAEYGYDDFMTDDDDSMRGFPYLAEGGNEAGMNRERMNQGILEQQCRQERMCQQQQHALVPFQ</sequence>
<dbReference type="CDD" id="cd01389">
    <property type="entry name" value="HMG-box_ROX1-like"/>
    <property type="match status" value="1"/>
</dbReference>
<dbReference type="OrthoDB" id="6247875at2759"/>
<feature type="compositionally biased region" description="Basic residues" evidence="4">
    <location>
        <begin position="149"/>
        <end position="160"/>
    </location>
</feature>
<dbReference type="InterPro" id="IPR050140">
    <property type="entry name" value="SRY-related_HMG-box_TF-like"/>
</dbReference>
<gene>
    <name evidence="6" type="ORF">PBRASI_LOCUS10821</name>
</gene>
<keyword evidence="7" id="KW-1185">Reference proteome</keyword>
<dbReference type="GO" id="GO:0005634">
    <property type="term" value="C:nucleus"/>
    <property type="evidence" value="ECO:0007669"/>
    <property type="project" value="UniProtKB-UniRule"/>
</dbReference>
<evidence type="ECO:0000256" key="4">
    <source>
        <dbReference type="SAM" id="MobiDB-lite"/>
    </source>
</evidence>
<feature type="DNA-binding region" description="HMG box" evidence="3">
    <location>
        <begin position="158"/>
        <end position="226"/>
    </location>
</feature>
<name>A0A9N9H689_9GLOM</name>
<dbReference type="GO" id="GO:0001228">
    <property type="term" value="F:DNA-binding transcription activator activity, RNA polymerase II-specific"/>
    <property type="evidence" value="ECO:0007669"/>
    <property type="project" value="TreeGrafter"/>
</dbReference>
<dbReference type="InterPro" id="IPR009071">
    <property type="entry name" value="HMG_box_dom"/>
</dbReference>
<dbReference type="Gene3D" id="1.10.30.10">
    <property type="entry name" value="High mobility group box domain"/>
    <property type="match status" value="1"/>
</dbReference>
<dbReference type="SUPFAM" id="SSF47095">
    <property type="entry name" value="HMG-box"/>
    <property type="match status" value="1"/>
</dbReference>
<dbReference type="PROSITE" id="PS50118">
    <property type="entry name" value="HMG_BOX_2"/>
    <property type="match status" value="1"/>
</dbReference>
<organism evidence="6 7">
    <name type="scientific">Paraglomus brasilianum</name>
    <dbReference type="NCBI Taxonomy" id="144538"/>
    <lineage>
        <taxon>Eukaryota</taxon>
        <taxon>Fungi</taxon>
        <taxon>Fungi incertae sedis</taxon>
        <taxon>Mucoromycota</taxon>
        <taxon>Glomeromycotina</taxon>
        <taxon>Glomeromycetes</taxon>
        <taxon>Paraglomerales</taxon>
        <taxon>Paraglomeraceae</taxon>
        <taxon>Paraglomus</taxon>
    </lineage>
</organism>
<protein>
    <submittedName>
        <fullName evidence="6">6912_t:CDS:1</fullName>
    </submittedName>
</protein>
<evidence type="ECO:0000259" key="5">
    <source>
        <dbReference type="PROSITE" id="PS50118"/>
    </source>
</evidence>
<feature type="compositionally biased region" description="Polar residues" evidence="4">
    <location>
        <begin position="49"/>
        <end position="58"/>
    </location>
</feature>
<dbReference type="Pfam" id="PF00505">
    <property type="entry name" value="HMG_box"/>
    <property type="match status" value="1"/>
</dbReference>